<evidence type="ECO:0000313" key="1">
    <source>
        <dbReference type="EMBL" id="DAE28114.1"/>
    </source>
</evidence>
<sequence length="109" mass="12442">MKTRKAAVAALISTYKDNYNSEPIQADTQKARKAIALEMLKGGMQVTAMGLNVMIGGNDARRWMTEVRRKADGYVVRTYPLRDRRVVYRLERINTDYDLFSGQEAADHE</sequence>
<accession>A0A8S5RAD2</accession>
<proteinExistence type="predicted"/>
<organism evidence="1">
    <name type="scientific">Podoviridae sp. cthVG1</name>
    <dbReference type="NCBI Taxonomy" id="2827297"/>
    <lineage>
        <taxon>Viruses</taxon>
        <taxon>Duplodnaviria</taxon>
        <taxon>Heunggongvirae</taxon>
        <taxon>Uroviricota</taxon>
        <taxon>Caudoviricetes</taxon>
    </lineage>
</organism>
<dbReference type="EMBL" id="BK015851">
    <property type="protein sequence ID" value="DAE28114.1"/>
    <property type="molecule type" value="Genomic_DNA"/>
</dbReference>
<name>A0A8S5RAD2_9CAUD</name>
<reference evidence="1" key="1">
    <citation type="journal article" date="2021" name="Proc. Natl. Acad. Sci. U.S.A.">
        <title>A Catalog of Tens of Thousands of Viruses from Human Metagenomes Reveals Hidden Associations with Chronic Diseases.</title>
        <authorList>
            <person name="Tisza M.J."/>
            <person name="Buck C.B."/>
        </authorList>
    </citation>
    <scope>NUCLEOTIDE SEQUENCE</scope>
    <source>
        <strain evidence="1">CthVG1</strain>
    </source>
</reference>
<protein>
    <submittedName>
        <fullName evidence="1">Uncharacterized protein</fullName>
    </submittedName>
</protein>